<dbReference type="PANTHER" id="PTHR48025:SF26">
    <property type="entry name" value="HETEROGENEOUS NUCLEAR RIBONUCLEOPROTEIN M-RELATED"/>
    <property type="match status" value="1"/>
</dbReference>
<sequence length="791" mass="86307">MVKLFIGNLPREATEQEIRSLFEQYGRVLECDIIKNYGFVHIEDKTAAEDAIRNLHHYKLHGVCINVEASKNKSKASTKLHVGNISTSCTNLELRSKFEEYGPVLECDIVKDYAFVHMERAEDAVEAIRGLDNTEFQDKMDGAPERGGGLRCTTVLVETSLGTEEVQNLLETTGRKAVLKGMGGNVPGLHGLHVHEFGDLSQTFDRASFRMEDHQLKSGLWNHCSLIRPLPESQENMYLQRSDPLGRARKIRHQARPGRSRTTHSSPIFVGNVSAACTSGELRVLFQEYGPVVECDIVKDYAFVHMEKDEDAKTAIEHLNGREIKGKRINVELSNKAHKRGIAGYIGQFGGDEKNKIPTLENLQTRNDGLRSGNLAYSMGNPAYSSLDYDYQQRMNNNTKFDSNGQARQISPSFFRRDRSPLRRSPTRAGYALPMTGQQASYRDQPAASLGMAYRPQPTTGQAAMYRAQPSTMLASAYRAQSSVANTQAAAAASALTSYNTQAYGTQATASQVATYEAQPSTTYAAAAAAYGAQTAASYAASYGAQATALSASYGAQPAANQSALYAAHTLSAQPASYGVQPAVGHAASYGAQASSAMQSAYGTQSAANLAAAYGMQDAAAAAYKTQLSASLPTAYRAPAETAYAVQQSASAPVAAGYRSQAAAYNGLTQTGQQAASYAGMSQAETAVLHPLYERTRLSPPRGSREDLYRKAAAMNKRYSSDLSDDRRLSDYSDFRRLSDSPHAYRHSPTKAQLDYRRLPEMQSDARYAGAYGDYLRNAQLQLHASYQRRL</sequence>
<keyword evidence="5" id="KW-0479">Metal-binding</keyword>
<dbReference type="FunFam" id="3.30.70.330:FF:000046">
    <property type="entry name" value="RNA-binding protein 14 isoform X1"/>
    <property type="match status" value="1"/>
</dbReference>
<feature type="domain" description="RRM" evidence="14">
    <location>
        <begin position="266"/>
        <end position="336"/>
    </location>
</feature>
<proteinExistence type="predicted"/>
<dbReference type="AlphaFoldDB" id="V8NGK5"/>
<evidence type="ECO:0000256" key="2">
    <source>
        <dbReference type="ARBA" id="ARBA00004496"/>
    </source>
</evidence>
<evidence type="ECO:0000313" key="16">
    <source>
        <dbReference type="Proteomes" id="UP000018936"/>
    </source>
</evidence>
<keyword evidence="6" id="KW-0677">Repeat</keyword>
<evidence type="ECO:0000256" key="1">
    <source>
        <dbReference type="ARBA" id="ARBA00004123"/>
    </source>
</evidence>
<name>V8NGK5_OPHHA</name>
<reference evidence="15 16" key="1">
    <citation type="journal article" date="2013" name="Proc. Natl. Acad. Sci. U.S.A.">
        <title>The king cobra genome reveals dynamic gene evolution and adaptation in the snake venom system.</title>
        <authorList>
            <person name="Vonk F.J."/>
            <person name="Casewell N.R."/>
            <person name="Henkel C.V."/>
            <person name="Heimberg A.M."/>
            <person name="Jansen H.J."/>
            <person name="McCleary R.J."/>
            <person name="Kerkkamp H.M."/>
            <person name="Vos R.A."/>
            <person name="Guerreiro I."/>
            <person name="Calvete J.J."/>
            <person name="Wuster W."/>
            <person name="Woods A.E."/>
            <person name="Logan J.M."/>
            <person name="Harrison R.A."/>
            <person name="Castoe T.A."/>
            <person name="de Koning A.P."/>
            <person name="Pollock D.D."/>
            <person name="Yandell M."/>
            <person name="Calderon D."/>
            <person name="Renjifo C."/>
            <person name="Currier R.B."/>
            <person name="Salgado D."/>
            <person name="Pla D."/>
            <person name="Sanz L."/>
            <person name="Hyder A.S."/>
            <person name="Ribeiro J.M."/>
            <person name="Arntzen J.W."/>
            <person name="van den Thillart G.E."/>
            <person name="Boetzer M."/>
            <person name="Pirovano W."/>
            <person name="Dirks R.P."/>
            <person name="Spaink H.P."/>
            <person name="Duboule D."/>
            <person name="McGlinn E."/>
            <person name="Kini R.M."/>
            <person name="Richardson M.K."/>
        </authorList>
    </citation>
    <scope>NUCLEOTIDE SEQUENCE</scope>
    <source>
        <tissue evidence="15">Blood</tissue>
    </source>
</reference>
<evidence type="ECO:0000256" key="6">
    <source>
        <dbReference type="ARBA" id="ARBA00022737"/>
    </source>
</evidence>
<feature type="domain" description="RRM" evidence="14">
    <location>
        <begin position="78"/>
        <end position="139"/>
    </location>
</feature>
<evidence type="ECO:0000256" key="3">
    <source>
        <dbReference type="ARBA" id="ARBA00022490"/>
    </source>
</evidence>
<evidence type="ECO:0000259" key="14">
    <source>
        <dbReference type="PROSITE" id="PS50102"/>
    </source>
</evidence>
<dbReference type="GO" id="GO:0003729">
    <property type="term" value="F:mRNA binding"/>
    <property type="evidence" value="ECO:0007669"/>
    <property type="project" value="TreeGrafter"/>
</dbReference>
<dbReference type="Gene3D" id="3.30.70.330">
    <property type="match status" value="3"/>
</dbReference>
<dbReference type="CDD" id="cd12609">
    <property type="entry name" value="RRM2_CoAA"/>
    <property type="match status" value="1"/>
</dbReference>
<dbReference type="GO" id="GO:0098534">
    <property type="term" value="P:centriole assembly"/>
    <property type="evidence" value="ECO:0007669"/>
    <property type="project" value="UniProtKB-ARBA"/>
</dbReference>
<dbReference type="Pfam" id="PF00076">
    <property type="entry name" value="RRM_1"/>
    <property type="match status" value="3"/>
</dbReference>
<dbReference type="GO" id="GO:0010467">
    <property type="term" value="P:gene expression"/>
    <property type="evidence" value="ECO:0007669"/>
    <property type="project" value="UniProtKB-ARBA"/>
</dbReference>
<evidence type="ECO:0000256" key="7">
    <source>
        <dbReference type="ARBA" id="ARBA00022771"/>
    </source>
</evidence>
<keyword evidence="8" id="KW-0862">Zinc</keyword>
<dbReference type="Proteomes" id="UP000018936">
    <property type="component" value="Unassembled WGS sequence"/>
</dbReference>
<feature type="domain" description="RRM" evidence="14">
    <location>
        <begin position="2"/>
        <end position="72"/>
    </location>
</feature>
<evidence type="ECO:0000256" key="4">
    <source>
        <dbReference type="ARBA" id="ARBA00022553"/>
    </source>
</evidence>
<keyword evidence="3" id="KW-0963">Cytoplasm</keyword>
<keyword evidence="9 13" id="KW-0694">RNA-binding</keyword>
<dbReference type="GO" id="GO:0008270">
    <property type="term" value="F:zinc ion binding"/>
    <property type="evidence" value="ECO:0007669"/>
    <property type="project" value="UniProtKB-KW"/>
</dbReference>
<dbReference type="SMART" id="SM00360">
    <property type="entry name" value="RRM"/>
    <property type="match status" value="3"/>
</dbReference>
<evidence type="ECO:0000256" key="9">
    <source>
        <dbReference type="ARBA" id="ARBA00022884"/>
    </source>
</evidence>
<evidence type="ECO:0000256" key="11">
    <source>
        <dbReference type="ARBA" id="ARBA00067851"/>
    </source>
</evidence>
<organism evidence="15 16">
    <name type="scientific">Ophiophagus hannah</name>
    <name type="common">King cobra</name>
    <name type="synonym">Naja hannah</name>
    <dbReference type="NCBI Taxonomy" id="8665"/>
    <lineage>
        <taxon>Eukaryota</taxon>
        <taxon>Metazoa</taxon>
        <taxon>Chordata</taxon>
        <taxon>Craniata</taxon>
        <taxon>Vertebrata</taxon>
        <taxon>Euteleostomi</taxon>
        <taxon>Lepidosauria</taxon>
        <taxon>Squamata</taxon>
        <taxon>Bifurcata</taxon>
        <taxon>Unidentata</taxon>
        <taxon>Episquamata</taxon>
        <taxon>Toxicofera</taxon>
        <taxon>Serpentes</taxon>
        <taxon>Colubroidea</taxon>
        <taxon>Elapidae</taxon>
        <taxon>Elapinae</taxon>
        <taxon>Ophiophagus</taxon>
    </lineage>
</organism>
<keyword evidence="10" id="KW-0539">Nucleus</keyword>
<comment type="subcellular location">
    <subcellularLocation>
        <location evidence="2">Cytoplasm</location>
    </subcellularLocation>
    <subcellularLocation>
        <location evidence="1">Nucleus</location>
    </subcellularLocation>
</comment>
<dbReference type="GO" id="GO:0005737">
    <property type="term" value="C:cytoplasm"/>
    <property type="evidence" value="ECO:0007669"/>
    <property type="project" value="UniProtKB-SubCell"/>
</dbReference>
<comment type="caution">
    <text evidence="15">The sequence shown here is derived from an EMBL/GenBank/DDBJ whole genome shotgun (WGS) entry which is preliminary data.</text>
</comment>
<keyword evidence="4" id="KW-0597">Phosphoprotein</keyword>
<evidence type="ECO:0000256" key="12">
    <source>
        <dbReference type="ARBA" id="ARBA00075694"/>
    </source>
</evidence>
<dbReference type="SUPFAM" id="SSF54928">
    <property type="entry name" value="RNA-binding domain, RBD"/>
    <property type="match status" value="3"/>
</dbReference>
<keyword evidence="16" id="KW-1185">Reference proteome</keyword>
<dbReference type="InterPro" id="IPR050502">
    <property type="entry name" value="Euk_RNA-bind_prot"/>
</dbReference>
<dbReference type="FunFam" id="3.30.70.330:FF:000085">
    <property type="entry name" value="RNA-binding protein 4 isoform X1"/>
    <property type="match status" value="1"/>
</dbReference>
<dbReference type="EMBL" id="AZIM01004480">
    <property type="protein sequence ID" value="ETE60687.1"/>
    <property type="molecule type" value="Genomic_DNA"/>
</dbReference>
<protein>
    <recommendedName>
        <fullName evidence="11">RNA-binding protein 14</fullName>
    </recommendedName>
    <alternativeName>
        <fullName evidence="12">RNA-binding motif protein 14</fullName>
    </alternativeName>
</protein>
<gene>
    <name evidence="15" type="primary">Rbm4</name>
    <name evidence="15" type="ORF">L345_13567</name>
</gene>
<evidence type="ECO:0000313" key="15">
    <source>
        <dbReference type="EMBL" id="ETE60687.1"/>
    </source>
</evidence>
<keyword evidence="7" id="KW-0863">Zinc-finger</keyword>
<dbReference type="InterPro" id="IPR034507">
    <property type="entry name" value="RBM14_RRM2"/>
</dbReference>
<evidence type="ECO:0000256" key="8">
    <source>
        <dbReference type="ARBA" id="ARBA00022833"/>
    </source>
</evidence>
<evidence type="ECO:0000256" key="13">
    <source>
        <dbReference type="PROSITE-ProRule" id="PRU00176"/>
    </source>
</evidence>
<dbReference type="CDD" id="cd12606">
    <property type="entry name" value="RRM1_RBM4"/>
    <property type="match status" value="1"/>
</dbReference>
<dbReference type="InterPro" id="IPR012677">
    <property type="entry name" value="Nucleotide-bd_a/b_plait_sf"/>
</dbReference>
<dbReference type="InterPro" id="IPR035979">
    <property type="entry name" value="RBD_domain_sf"/>
</dbReference>
<evidence type="ECO:0000256" key="10">
    <source>
        <dbReference type="ARBA" id="ARBA00023242"/>
    </source>
</evidence>
<accession>V8NGK5</accession>
<dbReference type="FunFam" id="3.30.70.330:FF:000058">
    <property type="entry name" value="RNA-binding motif protein 4"/>
    <property type="match status" value="1"/>
</dbReference>
<evidence type="ECO:0000256" key="5">
    <source>
        <dbReference type="ARBA" id="ARBA00022723"/>
    </source>
</evidence>
<dbReference type="PANTHER" id="PTHR48025">
    <property type="entry name" value="OS02G0815200 PROTEIN"/>
    <property type="match status" value="1"/>
</dbReference>
<dbReference type="InterPro" id="IPR000504">
    <property type="entry name" value="RRM_dom"/>
</dbReference>
<dbReference type="InterPro" id="IPR034897">
    <property type="entry name" value="RBM4_RRM1"/>
</dbReference>
<dbReference type="GO" id="GO:0005634">
    <property type="term" value="C:nucleus"/>
    <property type="evidence" value="ECO:0007669"/>
    <property type="project" value="UniProtKB-SubCell"/>
</dbReference>
<feature type="non-terminal residue" evidence="15">
    <location>
        <position position="1"/>
    </location>
</feature>
<dbReference type="PROSITE" id="PS50102">
    <property type="entry name" value="RRM"/>
    <property type="match status" value="3"/>
</dbReference>
<dbReference type="OrthoDB" id="1879688at2759"/>